<keyword evidence="2" id="KW-0067">ATP-binding</keyword>
<dbReference type="STRING" id="1160509.A0A3N4IFI0"/>
<dbReference type="Pfam" id="PF08433">
    <property type="entry name" value="KTI12"/>
    <property type="match status" value="1"/>
</dbReference>
<sequence>MICGLPSSGKTTRAKQIQKFFEDRIAAAKLETDDKDSQRIARFKVHYFSDETLGLEKEMYRDAKREKMLRAAQYSAAKRALGKEDVVIADFPNYIKGYRYQLYCEAKSYLTPSCVVHVGAPADKCEEWNNARPESERYADDLLKDLIFRFEEPNGMTRWDSPLFTVPYVDDEPEMEGIWEAMMGKKKVRPNQATVLKSATDSDYLHNLDKYTQEVVAAVMRYQGGGRIGGDVTVEGSEAPVTLPEKTVPGKQFQTLRRQFINLQRQNPIHKDRLKSVFVDFLNEQLAPAQKIENPADRWANEVWEDDWYLK</sequence>
<gene>
    <name evidence="4" type="ORF">BJ508DRAFT_303676</name>
</gene>
<comment type="similarity">
    <text evidence="3">Belongs to the KTI12 family.</text>
</comment>
<dbReference type="Gene3D" id="3.40.50.300">
    <property type="entry name" value="P-loop containing nucleotide triphosphate hydrolases"/>
    <property type="match status" value="1"/>
</dbReference>
<proteinExistence type="inferred from homology"/>
<evidence type="ECO:0000256" key="3">
    <source>
        <dbReference type="ARBA" id="ARBA00025768"/>
    </source>
</evidence>
<dbReference type="PANTHER" id="PTHR12435">
    <property type="match status" value="1"/>
</dbReference>
<dbReference type="GO" id="GO:0005524">
    <property type="term" value="F:ATP binding"/>
    <property type="evidence" value="ECO:0007669"/>
    <property type="project" value="UniProtKB-KW"/>
</dbReference>
<dbReference type="InterPro" id="IPR027417">
    <property type="entry name" value="P-loop_NTPase"/>
</dbReference>
<reference evidence="4 5" key="1">
    <citation type="journal article" date="2018" name="Nat. Ecol. Evol.">
        <title>Pezizomycetes genomes reveal the molecular basis of ectomycorrhizal truffle lifestyle.</title>
        <authorList>
            <person name="Murat C."/>
            <person name="Payen T."/>
            <person name="Noel B."/>
            <person name="Kuo A."/>
            <person name="Morin E."/>
            <person name="Chen J."/>
            <person name="Kohler A."/>
            <person name="Krizsan K."/>
            <person name="Balestrini R."/>
            <person name="Da Silva C."/>
            <person name="Montanini B."/>
            <person name="Hainaut M."/>
            <person name="Levati E."/>
            <person name="Barry K.W."/>
            <person name="Belfiori B."/>
            <person name="Cichocki N."/>
            <person name="Clum A."/>
            <person name="Dockter R.B."/>
            <person name="Fauchery L."/>
            <person name="Guy J."/>
            <person name="Iotti M."/>
            <person name="Le Tacon F."/>
            <person name="Lindquist E.A."/>
            <person name="Lipzen A."/>
            <person name="Malagnac F."/>
            <person name="Mello A."/>
            <person name="Molinier V."/>
            <person name="Miyauchi S."/>
            <person name="Poulain J."/>
            <person name="Riccioni C."/>
            <person name="Rubini A."/>
            <person name="Sitrit Y."/>
            <person name="Splivallo R."/>
            <person name="Traeger S."/>
            <person name="Wang M."/>
            <person name="Zifcakova L."/>
            <person name="Wipf D."/>
            <person name="Zambonelli A."/>
            <person name="Paolocci F."/>
            <person name="Nowrousian M."/>
            <person name="Ottonello S."/>
            <person name="Baldrian P."/>
            <person name="Spatafora J.W."/>
            <person name="Henrissat B."/>
            <person name="Nagy L.G."/>
            <person name="Aury J.M."/>
            <person name="Wincker P."/>
            <person name="Grigoriev I.V."/>
            <person name="Bonfante P."/>
            <person name="Martin F.M."/>
        </authorList>
    </citation>
    <scope>NUCLEOTIDE SEQUENCE [LARGE SCALE GENOMIC DNA]</scope>
    <source>
        <strain evidence="4 5">RN42</strain>
    </source>
</reference>
<accession>A0A3N4IFI0</accession>
<dbReference type="EMBL" id="ML119658">
    <property type="protein sequence ID" value="RPA84569.1"/>
    <property type="molecule type" value="Genomic_DNA"/>
</dbReference>
<dbReference type="SUPFAM" id="SSF52540">
    <property type="entry name" value="P-loop containing nucleoside triphosphate hydrolases"/>
    <property type="match status" value="1"/>
</dbReference>
<dbReference type="Proteomes" id="UP000275078">
    <property type="component" value="Unassembled WGS sequence"/>
</dbReference>
<keyword evidence="5" id="KW-1185">Reference proteome</keyword>
<dbReference type="AlphaFoldDB" id="A0A3N4IFI0"/>
<dbReference type="OrthoDB" id="9972657at2759"/>
<evidence type="ECO:0000313" key="4">
    <source>
        <dbReference type="EMBL" id="RPA84569.1"/>
    </source>
</evidence>
<name>A0A3N4IFI0_ASCIM</name>
<protein>
    <submittedName>
        <fullName evidence="4">Chromatin associated protein KTI12</fullName>
    </submittedName>
</protein>
<dbReference type="InterPro" id="IPR013641">
    <property type="entry name" value="KTI12/PSTK"/>
</dbReference>
<keyword evidence="1" id="KW-0547">Nucleotide-binding</keyword>
<evidence type="ECO:0000256" key="1">
    <source>
        <dbReference type="ARBA" id="ARBA00022741"/>
    </source>
</evidence>
<organism evidence="4 5">
    <name type="scientific">Ascobolus immersus RN42</name>
    <dbReference type="NCBI Taxonomy" id="1160509"/>
    <lineage>
        <taxon>Eukaryota</taxon>
        <taxon>Fungi</taxon>
        <taxon>Dikarya</taxon>
        <taxon>Ascomycota</taxon>
        <taxon>Pezizomycotina</taxon>
        <taxon>Pezizomycetes</taxon>
        <taxon>Pezizales</taxon>
        <taxon>Ascobolaceae</taxon>
        <taxon>Ascobolus</taxon>
    </lineage>
</organism>
<evidence type="ECO:0000256" key="2">
    <source>
        <dbReference type="ARBA" id="ARBA00022840"/>
    </source>
</evidence>
<evidence type="ECO:0000313" key="5">
    <source>
        <dbReference type="Proteomes" id="UP000275078"/>
    </source>
</evidence>